<gene>
    <name evidence="1" type="primary">fliE</name>
    <name evidence="1" type="ORF">KDK67_01875</name>
</gene>
<keyword evidence="1" id="KW-0966">Cell projection</keyword>
<reference evidence="1" key="2">
    <citation type="submission" date="2021-04" db="EMBL/GenBank/DDBJ databases">
        <authorList>
            <person name="Dong X."/>
        </authorList>
    </citation>
    <scope>NUCLEOTIDE SEQUENCE</scope>
    <source>
        <strain evidence="1">LLY</strain>
    </source>
</reference>
<accession>A0A9E4ZDB5</accession>
<keyword evidence="1" id="KW-0969">Cilium</keyword>
<dbReference type="EMBL" id="JAGSOI010000004">
    <property type="protein sequence ID" value="MCM1985772.1"/>
    <property type="molecule type" value="Genomic_DNA"/>
</dbReference>
<dbReference type="PANTHER" id="PTHR41930:SF1">
    <property type="entry name" value="DEPHOSPHO-COA KINASE"/>
    <property type="match status" value="1"/>
</dbReference>
<dbReference type="AlphaFoldDB" id="A0A9E4ZDB5"/>
<dbReference type="Proteomes" id="UP001056766">
    <property type="component" value="Unassembled WGS sequence"/>
</dbReference>
<dbReference type="InterPro" id="IPR027417">
    <property type="entry name" value="P-loop_NTPase"/>
</dbReference>
<keyword evidence="1" id="KW-0282">Flagellum</keyword>
<protein>
    <submittedName>
        <fullName evidence="1">Flagellar hook-basal body complex protein FliE</fullName>
    </submittedName>
</protein>
<dbReference type="RefSeq" id="WP_305064109.1">
    <property type="nucleotide sequence ID" value="NZ_JAGSOI010000004.1"/>
</dbReference>
<reference evidence="1" key="1">
    <citation type="journal article" date="2021" name="mSystems">
        <title>Bacteria and Archaea Synergistically Convert Glycine Betaine to Biogenic Methane in the Formosa Cold Seep of the South China Sea.</title>
        <authorList>
            <person name="Li L."/>
            <person name="Zhang W."/>
            <person name="Zhang S."/>
            <person name="Song L."/>
            <person name="Sun Q."/>
            <person name="Zhang H."/>
            <person name="Xiang H."/>
            <person name="Dong X."/>
        </authorList>
    </citation>
    <scope>NUCLEOTIDE SEQUENCE</scope>
    <source>
        <strain evidence="1">LLY</strain>
    </source>
</reference>
<organism evidence="1 2">
    <name type="scientific">Methanococcoides seepicolus</name>
    <dbReference type="NCBI Taxonomy" id="2828780"/>
    <lineage>
        <taxon>Archaea</taxon>
        <taxon>Methanobacteriati</taxon>
        <taxon>Methanobacteriota</taxon>
        <taxon>Stenosarchaea group</taxon>
        <taxon>Methanomicrobia</taxon>
        <taxon>Methanosarcinales</taxon>
        <taxon>Methanosarcinaceae</taxon>
        <taxon>Methanococcoides</taxon>
    </lineage>
</organism>
<dbReference type="Pfam" id="PF13207">
    <property type="entry name" value="AAA_17"/>
    <property type="match status" value="1"/>
</dbReference>
<name>A0A9E4ZDB5_9EURY</name>
<evidence type="ECO:0000313" key="2">
    <source>
        <dbReference type="Proteomes" id="UP001056766"/>
    </source>
</evidence>
<dbReference type="SUPFAM" id="SSF52540">
    <property type="entry name" value="P-loop containing nucleoside triphosphate hydrolases"/>
    <property type="match status" value="1"/>
</dbReference>
<proteinExistence type="predicted"/>
<sequence length="179" mass="19623">MKIIAFVGMPASGKSVASEVIVDSNVDVVNMGNVIREEVKKRGLEPTDSNTGGVANDLRAKEGMDAVAKRCVPMIEALGKELVVVDGVRGIAEVAFFKEHFGEDFTLVFIDAPLELRFERVTSRGRSDDMTDIEALKQRDERELGWGLAEAIKVANITVDNIGTIEEFKEKINTILEQA</sequence>
<keyword evidence="2" id="KW-1185">Reference proteome</keyword>
<evidence type="ECO:0000313" key="1">
    <source>
        <dbReference type="EMBL" id="MCM1985772.1"/>
    </source>
</evidence>
<comment type="caution">
    <text evidence="1">The sequence shown here is derived from an EMBL/GenBank/DDBJ whole genome shotgun (WGS) entry which is preliminary data.</text>
</comment>
<dbReference type="Gene3D" id="3.40.50.300">
    <property type="entry name" value="P-loop containing nucleotide triphosphate hydrolases"/>
    <property type="match status" value="1"/>
</dbReference>
<dbReference type="PANTHER" id="PTHR41930">
    <property type="entry name" value="UPF0200 PROTEIN MJ1399"/>
    <property type="match status" value="1"/>
</dbReference>